<evidence type="ECO:0000256" key="1">
    <source>
        <dbReference type="SAM" id="MobiDB-lite"/>
    </source>
</evidence>
<name>A0A8J5XNU2_DIALT</name>
<dbReference type="Proteomes" id="UP000751190">
    <property type="component" value="Unassembled WGS sequence"/>
</dbReference>
<evidence type="ECO:0000313" key="3">
    <source>
        <dbReference type="Proteomes" id="UP000751190"/>
    </source>
</evidence>
<feature type="compositionally biased region" description="Basic and acidic residues" evidence="1">
    <location>
        <begin position="28"/>
        <end position="51"/>
    </location>
</feature>
<gene>
    <name evidence="2" type="ORF">KFE25_000475</name>
</gene>
<organism evidence="2 3">
    <name type="scientific">Diacronema lutheri</name>
    <name type="common">Unicellular marine alga</name>
    <name type="synonym">Monochrysis lutheri</name>
    <dbReference type="NCBI Taxonomy" id="2081491"/>
    <lineage>
        <taxon>Eukaryota</taxon>
        <taxon>Haptista</taxon>
        <taxon>Haptophyta</taxon>
        <taxon>Pavlovophyceae</taxon>
        <taxon>Pavlovales</taxon>
        <taxon>Pavlovaceae</taxon>
        <taxon>Diacronema</taxon>
    </lineage>
</organism>
<sequence length="524" mass="54314">MGVGATRCLGPSVAVGLDIAGLEQLLGEERRRRETRGPKRSGRTRDAERPAGEPLSVEDVEHEIVLPVTRARPCAYVDVADQQHVGPADVLLIVDDGMPFELVVRAARAGCLGPCDARRPCFFWLRALSTPAPGASANGAPDCGLDARGPSRAMLVLDLARPTSGPGMRACARLLAAAAASALELSVARVDGGARDADAAGVEDAGFLCADVLSELRSWLRALADAGTPRGPSRDERVEMAVEYVCEWLARVGGATLAGSYWPDLPLCAALAQLLIACGAPRAAHALVDATLCCCEGLLHRARLDIAPELAQLRAELVNAWPDSHSRPDECAVAARSSRTYARQLAEPTAAMARLLARSGDACGDARAASAACAREVAVCCLALGERHELTLRAQLGLAAALVAAGDARLAEAVARQVCAATRIARGGAEGALDARRHSEAPTRHASVHSSRVSLGVHAAAPEQPMAAADSRQRVAGAASDAHVDFELADASKPAAPVRAALALQARSALVCALAAQGRATDIV</sequence>
<accession>A0A8J5XNU2</accession>
<dbReference type="AlphaFoldDB" id="A0A8J5XNU2"/>
<dbReference type="EMBL" id="JAGTXO010000006">
    <property type="protein sequence ID" value="KAG8467159.1"/>
    <property type="molecule type" value="Genomic_DNA"/>
</dbReference>
<proteinExistence type="predicted"/>
<comment type="caution">
    <text evidence="2">The sequence shown here is derived from an EMBL/GenBank/DDBJ whole genome shotgun (WGS) entry which is preliminary data.</text>
</comment>
<feature type="region of interest" description="Disordered" evidence="1">
    <location>
        <begin position="28"/>
        <end position="56"/>
    </location>
</feature>
<protein>
    <submittedName>
        <fullName evidence="2">Uncharacterized protein</fullName>
    </submittedName>
</protein>
<reference evidence="2" key="1">
    <citation type="submission" date="2021-05" db="EMBL/GenBank/DDBJ databases">
        <title>The genome of the haptophyte Pavlova lutheri (Diacronema luteri, Pavlovales) - a model for lipid biosynthesis in eukaryotic algae.</title>
        <authorList>
            <person name="Hulatt C.J."/>
            <person name="Posewitz M.C."/>
        </authorList>
    </citation>
    <scope>NUCLEOTIDE SEQUENCE</scope>
    <source>
        <strain evidence="2">NIVA-4/92</strain>
    </source>
</reference>
<keyword evidence="3" id="KW-1185">Reference proteome</keyword>
<evidence type="ECO:0000313" key="2">
    <source>
        <dbReference type="EMBL" id="KAG8467159.1"/>
    </source>
</evidence>